<dbReference type="EC" id="3.5.1.28" evidence="2"/>
<dbReference type="CDD" id="cd02696">
    <property type="entry name" value="MurNAc-LAA"/>
    <property type="match status" value="1"/>
</dbReference>
<dbReference type="EMBL" id="JAZDQU010000002">
    <property type="protein sequence ID" value="MEE1885667.1"/>
    <property type="molecule type" value="Genomic_DNA"/>
</dbReference>
<evidence type="ECO:0000313" key="6">
    <source>
        <dbReference type="Proteomes" id="UP001337681"/>
    </source>
</evidence>
<evidence type="ECO:0000256" key="2">
    <source>
        <dbReference type="ARBA" id="ARBA00011901"/>
    </source>
</evidence>
<keyword evidence="3 5" id="KW-0378">Hydrolase</keyword>
<dbReference type="GO" id="GO:0008745">
    <property type="term" value="F:N-acetylmuramoyl-L-alanine amidase activity"/>
    <property type="evidence" value="ECO:0007669"/>
    <property type="project" value="UniProtKB-EC"/>
</dbReference>
<gene>
    <name evidence="5" type="ORF">VRU49_09590</name>
</gene>
<proteinExistence type="predicted"/>
<evidence type="ECO:0000256" key="3">
    <source>
        <dbReference type="ARBA" id="ARBA00022801"/>
    </source>
</evidence>
<dbReference type="InterPro" id="IPR002508">
    <property type="entry name" value="MurNAc-LAA_cat"/>
</dbReference>
<comment type="catalytic activity">
    <reaction evidence="1">
        <text>Hydrolyzes the link between N-acetylmuramoyl residues and L-amino acid residues in certain cell-wall glycopeptides.</text>
        <dbReference type="EC" id="3.5.1.28"/>
    </reaction>
</comment>
<dbReference type="InterPro" id="IPR050695">
    <property type="entry name" value="N-acetylmuramoyl_amidase_3"/>
</dbReference>
<name>A0ABU7H2X7_9SPHI</name>
<protein>
    <recommendedName>
        <fullName evidence="2">N-acetylmuramoyl-L-alanine amidase</fullName>
        <ecNumber evidence="2">3.5.1.28</ecNumber>
    </recommendedName>
</protein>
<sequence length="255" mass="28598">MKKILIFLSLLIIISTQGFSQNYKIKTIVIDPGHGGSKPGSVGKISKEKDVCLQIGLRLGKIFEEKMPDVKIIFTRKTDIDVDLGRRAEIANNAKADLFISIHANSMPVGSKPVRGTETIVAGTGRLNEQDAALRENADMKLESNYQEKYKDFTSANPESNIMLSLLKNTYREKSIQLAKFIQENYTNVNKRIDRGVKEQNILVLQRCGMPAVLTEVGFINNPEEELYINSETGQLEIVTAIFNAVKSYRTEIEK</sequence>
<evidence type="ECO:0000256" key="1">
    <source>
        <dbReference type="ARBA" id="ARBA00001561"/>
    </source>
</evidence>
<dbReference type="Proteomes" id="UP001337681">
    <property type="component" value="Unassembled WGS sequence"/>
</dbReference>
<organism evidence="5 6">
    <name type="scientific">Pedobacter flavus</name>
    <dbReference type="NCBI Taxonomy" id="3113906"/>
    <lineage>
        <taxon>Bacteria</taxon>
        <taxon>Pseudomonadati</taxon>
        <taxon>Bacteroidota</taxon>
        <taxon>Sphingobacteriia</taxon>
        <taxon>Sphingobacteriales</taxon>
        <taxon>Sphingobacteriaceae</taxon>
        <taxon>Pedobacter</taxon>
    </lineage>
</organism>
<dbReference type="PANTHER" id="PTHR30404:SF0">
    <property type="entry name" value="N-ACETYLMURAMOYL-L-ALANINE AMIDASE AMIC"/>
    <property type="match status" value="1"/>
</dbReference>
<accession>A0ABU7H2X7</accession>
<dbReference type="Gene3D" id="3.40.630.40">
    <property type="entry name" value="Zn-dependent exopeptidases"/>
    <property type="match status" value="1"/>
</dbReference>
<keyword evidence="6" id="KW-1185">Reference proteome</keyword>
<dbReference type="SUPFAM" id="SSF53187">
    <property type="entry name" value="Zn-dependent exopeptidases"/>
    <property type="match status" value="1"/>
</dbReference>
<evidence type="ECO:0000313" key="5">
    <source>
        <dbReference type="EMBL" id="MEE1885667.1"/>
    </source>
</evidence>
<reference evidence="5 6" key="1">
    <citation type="submission" date="2024-01" db="EMBL/GenBank/DDBJ databases">
        <title>Pedobacter sp. nov., isolated from oil-contaminated soil.</title>
        <authorList>
            <person name="Le N.T.T."/>
        </authorList>
    </citation>
    <scope>NUCLEOTIDE SEQUENCE [LARGE SCALE GENOMIC DNA]</scope>
    <source>
        <strain evidence="5 6">VNH31</strain>
    </source>
</reference>
<dbReference type="Pfam" id="PF01520">
    <property type="entry name" value="Amidase_3"/>
    <property type="match status" value="1"/>
</dbReference>
<evidence type="ECO:0000259" key="4">
    <source>
        <dbReference type="SMART" id="SM00646"/>
    </source>
</evidence>
<feature type="domain" description="MurNAc-LAA" evidence="4">
    <location>
        <begin position="88"/>
        <end position="247"/>
    </location>
</feature>
<comment type="caution">
    <text evidence="5">The sequence shown here is derived from an EMBL/GenBank/DDBJ whole genome shotgun (WGS) entry which is preliminary data.</text>
</comment>
<dbReference type="SMART" id="SM00646">
    <property type="entry name" value="Ami_3"/>
    <property type="match status" value="1"/>
</dbReference>
<dbReference type="RefSeq" id="WP_330146562.1">
    <property type="nucleotide sequence ID" value="NZ_JAZDQU010000002.1"/>
</dbReference>
<dbReference type="PANTHER" id="PTHR30404">
    <property type="entry name" value="N-ACETYLMURAMOYL-L-ALANINE AMIDASE"/>
    <property type="match status" value="1"/>
</dbReference>